<reference evidence="3 4" key="1">
    <citation type="submission" date="2021-03" db="EMBL/GenBank/DDBJ databases">
        <authorList>
            <person name="Lee D.-H."/>
        </authorList>
    </citation>
    <scope>NUCLEOTIDE SEQUENCE [LARGE SCALE GENOMIC DNA]</scope>
    <source>
        <strain evidence="3 4">MMS20-R2-23</strain>
    </source>
</reference>
<protein>
    <recommendedName>
        <fullName evidence="5">Antitoxin</fullName>
    </recommendedName>
</protein>
<feature type="region of interest" description="Disordered" evidence="2">
    <location>
        <begin position="30"/>
        <end position="69"/>
    </location>
</feature>
<accession>A0ABS3V1Z8</accession>
<dbReference type="Proteomes" id="UP000671399">
    <property type="component" value="Unassembled WGS sequence"/>
</dbReference>
<sequence length="69" mass="7724">MAESAKKVARQAEERLNKVAENVREKFDRVTEGKFSDTVKNGRFAEGTDPGADRERTGEKRRNQGGSAR</sequence>
<evidence type="ECO:0000256" key="2">
    <source>
        <dbReference type="SAM" id="MobiDB-lite"/>
    </source>
</evidence>
<comment type="caution">
    <text evidence="3">The sequence shown here is derived from an EMBL/GenBank/DDBJ whole genome shotgun (WGS) entry which is preliminary data.</text>
</comment>
<feature type="compositionally biased region" description="Basic and acidic residues" evidence="2">
    <location>
        <begin position="51"/>
        <end position="62"/>
    </location>
</feature>
<proteinExistence type="predicted"/>
<name>A0ABS3V1Z8_9ACTN</name>
<keyword evidence="1" id="KW-0175">Coiled coil</keyword>
<evidence type="ECO:0000256" key="1">
    <source>
        <dbReference type="SAM" id="Coils"/>
    </source>
</evidence>
<keyword evidence="4" id="KW-1185">Reference proteome</keyword>
<gene>
    <name evidence="3" type="ORF">JQN83_02095</name>
</gene>
<evidence type="ECO:0000313" key="4">
    <source>
        <dbReference type="Proteomes" id="UP000671399"/>
    </source>
</evidence>
<evidence type="ECO:0008006" key="5">
    <source>
        <dbReference type="Google" id="ProtNLM"/>
    </source>
</evidence>
<dbReference type="RefSeq" id="WP_208565293.1">
    <property type="nucleotide sequence ID" value="NZ_JAGFWR010000001.1"/>
</dbReference>
<dbReference type="EMBL" id="JAGFWR010000001">
    <property type="protein sequence ID" value="MBO4159603.1"/>
    <property type="molecule type" value="Genomic_DNA"/>
</dbReference>
<organism evidence="3 4">
    <name type="scientific">Micromonospora antibiotica</name>
    <dbReference type="NCBI Taxonomy" id="2807623"/>
    <lineage>
        <taxon>Bacteria</taxon>
        <taxon>Bacillati</taxon>
        <taxon>Actinomycetota</taxon>
        <taxon>Actinomycetes</taxon>
        <taxon>Micromonosporales</taxon>
        <taxon>Micromonosporaceae</taxon>
        <taxon>Micromonospora</taxon>
    </lineage>
</organism>
<evidence type="ECO:0000313" key="3">
    <source>
        <dbReference type="EMBL" id="MBO4159603.1"/>
    </source>
</evidence>
<feature type="coiled-coil region" evidence="1">
    <location>
        <begin position="2"/>
        <end position="29"/>
    </location>
</feature>